<evidence type="ECO:0000256" key="1">
    <source>
        <dbReference type="ARBA" id="ARBA00006295"/>
    </source>
</evidence>
<dbReference type="InterPro" id="IPR004437">
    <property type="entry name" value="ParB/RepB/Spo0J"/>
</dbReference>
<dbReference type="InterPro" id="IPR050336">
    <property type="entry name" value="Chromosome_partition/occlusion"/>
</dbReference>
<dbReference type="Pfam" id="PF17762">
    <property type="entry name" value="HTH_ParB"/>
    <property type="match status" value="1"/>
</dbReference>
<dbReference type="EMBL" id="MING01000087">
    <property type="protein sequence ID" value="POF99675.1"/>
    <property type="molecule type" value="Genomic_DNA"/>
</dbReference>
<dbReference type="AlphaFoldDB" id="A0A1L7NNR3"/>
<feature type="region of interest" description="Disordered" evidence="3">
    <location>
        <begin position="1"/>
        <end position="25"/>
    </location>
</feature>
<geneLocation type="plasmid" evidence="5">
    <name>pKF715B</name>
</geneLocation>
<dbReference type="PANTHER" id="PTHR33375:SF1">
    <property type="entry name" value="CHROMOSOME-PARTITIONING PROTEIN PARB-RELATED"/>
    <property type="match status" value="1"/>
</dbReference>
<dbReference type="InterPro" id="IPR003115">
    <property type="entry name" value="ParB_N"/>
</dbReference>
<dbReference type="NCBIfam" id="TIGR00180">
    <property type="entry name" value="parB_part"/>
    <property type="match status" value="1"/>
</dbReference>
<evidence type="ECO:0000313" key="8">
    <source>
        <dbReference type="Proteomes" id="UP000237378"/>
    </source>
</evidence>
<dbReference type="Proteomes" id="UP000237378">
    <property type="component" value="Unassembled WGS sequence"/>
</dbReference>
<gene>
    <name evidence="6" type="ORF">BGP82_27935</name>
    <name evidence="5" type="ORF">KF715C_pB100</name>
</gene>
<evidence type="ECO:0000256" key="3">
    <source>
        <dbReference type="SAM" id="MobiDB-lite"/>
    </source>
</evidence>
<dbReference type="EMBL" id="AP015031">
    <property type="protein sequence ID" value="BAW27116.1"/>
    <property type="molecule type" value="Genomic_DNA"/>
</dbReference>
<evidence type="ECO:0000313" key="5">
    <source>
        <dbReference type="EMBL" id="BAW27116.1"/>
    </source>
</evidence>
<geneLocation type="plasmid" evidence="7">
    <name>pkf715b dna</name>
</geneLocation>
<dbReference type="InterPro" id="IPR041468">
    <property type="entry name" value="HTH_ParB/Spo0J"/>
</dbReference>
<name>A0A1L7NNR3_PSEPU</name>
<dbReference type="GO" id="GO:0007059">
    <property type="term" value="P:chromosome segregation"/>
    <property type="evidence" value="ECO:0007669"/>
    <property type="project" value="UniProtKB-KW"/>
</dbReference>
<comment type="similarity">
    <text evidence="1">Belongs to the ParB family.</text>
</comment>
<evidence type="ECO:0000256" key="2">
    <source>
        <dbReference type="ARBA" id="ARBA00022829"/>
    </source>
</evidence>
<dbReference type="Gene3D" id="3.90.1530.30">
    <property type="match status" value="1"/>
</dbReference>
<reference evidence="6 8" key="3">
    <citation type="submission" date="2018-03" db="EMBL/GenBank/DDBJ databases">
        <title>Draft genome of Pseudomonas putida strain KH-18-2.</title>
        <authorList>
            <person name="Yoshizawa S."/>
            <person name="Khan N.H."/>
            <person name="Nishimura M."/>
            <person name="Chiura H.X."/>
            <person name="Ogura Y."/>
            <person name="Hayashi T."/>
            <person name="Kogure K."/>
        </authorList>
    </citation>
    <scope>NUCLEOTIDE SEQUENCE [LARGE SCALE GENOMIC DNA]</scope>
    <source>
        <strain evidence="6 8">KH-18-2</strain>
    </source>
</reference>
<organism evidence="5 7">
    <name type="scientific">Pseudomonas putida</name>
    <name type="common">Arthrobacter siderocapsulatus</name>
    <dbReference type="NCBI Taxonomy" id="303"/>
    <lineage>
        <taxon>Bacteria</taxon>
        <taxon>Pseudomonadati</taxon>
        <taxon>Pseudomonadota</taxon>
        <taxon>Gammaproteobacteria</taxon>
        <taxon>Pseudomonadales</taxon>
        <taxon>Pseudomonadaceae</taxon>
        <taxon>Pseudomonas</taxon>
    </lineage>
</organism>
<proteinExistence type="inferred from homology"/>
<feature type="domain" description="ParB-like N-terminal" evidence="4">
    <location>
        <begin position="90"/>
        <end position="180"/>
    </location>
</feature>
<dbReference type="GO" id="GO:0003677">
    <property type="term" value="F:DNA binding"/>
    <property type="evidence" value="ECO:0007669"/>
    <property type="project" value="InterPro"/>
</dbReference>
<sequence>MRSSSPIGKPTVIPTAEGTSSIQGVHVPKVIPEANLRPMSDVLSEMDLDAETSSSKEPLERAPVAQADHVHEPSLDDIVLSGERLPGEATFLPLALIRRGTYQPRRKFDPEKLGLLANTIEDKGLNNAIIVRPLADGTYELIAGERRFLAHELLRKDHIYALIRNLSDAEAAILSVTDNDAREDLTEFERGASYKKLLDDKVVQSQAELSRRVGRSMATISRCLAYFKLPEGVISLLEEDPDLIGNRVVSEMVALADKGHTETVLAAANRIKEGASQDSAINWAKGEVRRKTSPQAPIPPRQIDYKERTQLDARIDGRKLILTPPKGIDPAEVLAYIEEMLKARS</sequence>
<keyword evidence="5" id="KW-0614">Plasmid</keyword>
<dbReference type="SMART" id="SM00470">
    <property type="entry name" value="ParB"/>
    <property type="match status" value="1"/>
</dbReference>
<keyword evidence="2" id="KW-0159">Chromosome partition</keyword>
<evidence type="ECO:0000259" key="4">
    <source>
        <dbReference type="SMART" id="SM00470"/>
    </source>
</evidence>
<dbReference type="GO" id="GO:0005694">
    <property type="term" value="C:chromosome"/>
    <property type="evidence" value="ECO:0007669"/>
    <property type="project" value="TreeGrafter"/>
</dbReference>
<dbReference type="PANTHER" id="PTHR33375">
    <property type="entry name" value="CHROMOSOME-PARTITIONING PROTEIN PARB-RELATED"/>
    <property type="match status" value="1"/>
</dbReference>
<reference evidence="5 7" key="1">
    <citation type="submission" date="2015-11" db="EMBL/GenBank/DDBJ databases">
        <title>Complete genome sequencing of a biphenyl-degrading bacterium, Pseudomonas putida KF715 (=NBRC110667).</title>
        <authorList>
            <person name="Suenaga H."/>
            <person name="Fujihara N."/>
            <person name="Watanabe T."/>
            <person name="Hirose J."/>
            <person name="Kimura N."/>
            <person name="Yamazoe A."/>
            <person name="Hosoyama A."/>
            <person name="Shimodaira J."/>
            <person name="Furukawa K."/>
        </authorList>
    </citation>
    <scope>NUCLEOTIDE SEQUENCE [LARGE SCALE GENOMIC DNA]</scope>
    <source>
        <strain evidence="5 7">KF715</strain>
        <plasmid evidence="5">pKF715B</plasmid>
        <plasmid evidence="7">Plasmid pkf715b dna</plasmid>
    </source>
</reference>
<dbReference type="Proteomes" id="UP000218731">
    <property type="component" value="Plasmid pKF715B"/>
</dbReference>
<accession>A0A1L7NNR3</accession>
<evidence type="ECO:0000313" key="7">
    <source>
        <dbReference type="Proteomes" id="UP000218731"/>
    </source>
</evidence>
<evidence type="ECO:0000313" key="6">
    <source>
        <dbReference type="EMBL" id="POF99675.1"/>
    </source>
</evidence>
<protein>
    <submittedName>
        <fullName evidence="6">Chromosome partitioning protein ParB</fullName>
    </submittedName>
    <submittedName>
        <fullName evidence="5">ParB-like partition protein</fullName>
    </submittedName>
</protein>
<dbReference type="SUPFAM" id="SSF110849">
    <property type="entry name" value="ParB/Sulfiredoxin"/>
    <property type="match status" value="1"/>
</dbReference>
<reference evidence="6 8" key="2">
    <citation type="submission" date="2016-08" db="EMBL/GenBank/DDBJ databases">
        <authorList>
            <person name="Seilhamer J.J."/>
        </authorList>
    </citation>
    <scope>NUCLEOTIDE SEQUENCE [LARGE SCALE GENOMIC DNA]</scope>
    <source>
        <strain evidence="6 8">KH-18-2</strain>
    </source>
</reference>
<dbReference type="InterPro" id="IPR036086">
    <property type="entry name" value="ParB/Sulfiredoxin_sf"/>
</dbReference>
<dbReference type="SUPFAM" id="SSF109709">
    <property type="entry name" value="KorB DNA-binding domain-like"/>
    <property type="match status" value="1"/>
</dbReference>
<dbReference type="Pfam" id="PF02195">
    <property type="entry name" value="ParB_N"/>
    <property type="match status" value="1"/>
</dbReference>
<dbReference type="Gene3D" id="1.10.10.2830">
    <property type="match status" value="1"/>
</dbReference>